<dbReference type="SUPFAM" id="SSF55874">
    <property type="entry name" value="ATPase domain of HSP90 chaperone/DNA topoisomerase II/histidine kinase"/>
    <property type="match status" value="1"/>
</dbReference>
<proteinExistence type="predicted"/>
<dbReference type="CDD" id="cd00082">
    <property type="entry name" value="HisKA"/>
    <property type="match status" value="1"/>
</dbReference>
<evidence type="ECO:0000256" key="9">
    <source>
        <dbReference type="SAM" id="Phobius"/>
    </source>
</evidence>
<dbReference type="Gene3D" id="1.10.287.130">
    <property type="match status" value="1"/>
</dbReference>
<accession>A0ABZ0D1R5</accession>
<feature type="domain" description="Histidine kinase" evidence="10">
    <location>
        <begin position="344"/>
        <end position="573"/>
    </location>
</feature>
<keyword evidence="7 11" id="KW-0067">ATP-binding</keyword>
<evidence type="ECO:0000256" key="5">
    <source>
        <dbReference type="ARBA" id="ARBA00022741"/>
    </source>
</evidence>
<keyword evidence="9" id="KW-0812">Transmembrane</keyword>
<organism evidence="11 12">
    <name type="scientific">Piscinibacter gummiphilus</name>
    <dbReference type="NCBI Taxonomy" id="946333"/>
    <lineage>
        <taxon>Bacteria</taxon>
        <taxon>Pseudomonadati</taxon>
        <taxon>Pseudomonadota</taxon>
        <taxon>Betaproteobacteria</taxon>
        <taxon>Burkholderiales</taxon>
        <taxon>Sphaerotilaceae</taxon>
        <taxon>Piscinibacter</taxon>
    </lineage>
</organism>
<evidence type="ECO:0000256" key="1">
    <source>
        <dbReference type="ARBA" id="ARBA00000085"/>
    </source>
</evidence>
<dbReference type="GO" id="GO:0005524">
    <property type="term" value="F:ATP binding"/>
    <property type="evidence" value="ECO:0007669"/>
    <property type="project" value="UniProtKB-KW"/>
</dbReference>
<dbReference type="EC" id="2.7.13.3" evidence="2"/>
<gene>
    <name evidence="11" type="ORF">RXV79_27515</name>
</gene>
<dbReference type="InterPro" id="IPR003661">
    <property type="entry name" value="HisK_dim/P_dom"/>
</dbReference>
<keyword evidence="9" id="KW-0472">Membrane</keyword>
<dbReference type="PANTHER" id="PTHR43065:SF10">
    <property type="entry name" value="PEROXIDE STRESS-ACTIVATED HISTIDINE KINASE MAK3"/>
    <property type="match status" value="1"/>
</dbReference>
<geneLocation type="plasmid" evidence="11 12">
    <name>unnamed1</name>
</geneLocation>
<protein>
    <recommendedName>
        <fullName evidence="2">histidine kinase</fullName>
        <ecNumber evidence="2">2.7.13.3</ecNumber>
    </recommendedName>
</protein>
<dbReference type="RefSeq" id="WP_316704364.1">
    <property type="nucleotide sequence ID" value="NZ_CP136337.1"/>
</dbReference>
<dbReference type="PANTHER" id="PTHR43065">
    <property type="entry name" value="SENSOR HISTIDINE KINASE"/>
    <property type="match status" value="1"/>
</dbReference>
<name>A0ABZ0D1R5_9BURK</name>
<dbReference type="InterPro" id="IPR003594">
    <property type="entry name" value="HATPase_dom"/>
</dbReference>
<reference evidence="11 12" key="1">
    <citation type="submission" date="2023-10" db="EMBL/GenBank/DDBJ databases">
        <title>Bacteria for the degradation of biodegradable plastic PBAT(Polybutylene adipate terephthalate).</title>
        <authorList>
            <person name="Weon H.-Y."/>
            <person name="Yeon J."/>
        </authorList>
    </citation>
    <scope>NUCLEOTIDE SEQUENCE [LARGE SCALE GENOMIC DNA]</scope>
    <source>
        <strain evidence="11 12">SBD 7-3</strain>
        <plasmid evidence="11 12">unnamed1</plasmid>
    </source>
</reference>
<evidence type="ECO:0000313" key="12">
    <source>
        <dbReference type="Proteomes" id="UP001303946"/>
    </source>
</evidence>
<dbReference type="Gene3D" id="3.30.565.10">
    <property type="entry name" value="Histidine kinase-like ATPase, C-terminal domain"/>
    <property type="match status" value="1"/>
</dbReference>
<keyword evidence="8" id="KW-0902">Two-component regulatory system</keyword>
<dbReference type="PRINTS" id="PR00344">
    <property type="entry name" value="BCTRLSENSOR"/>
</dbReference>
<feature type="transmembrane region" description="Helical" evidence="9">
    <location>
        <begin position="289"/>
        <end position="309"/>
    </location>
</feature>
<evidence type="ECO:0000256" key="2">
    <source>
        <dbReference type="ARBA" id="ARBA00012438"/>
    </source>
</evidence>
<evidence type="ECO:0000256" key="8">
    <source>
        <dbReference type="ARBA" id="ARBA00023012"/>
    </source>
</evidence>
<dbReference type="SMART" id="SM00387">
    <property type="entry name" value="HATPase_c"/>
    <property type="match status" value="1"/>
</dbReference>
<keyword evidence="5" id="KW-0547">Nucleotide-binding</keyword>
<dbReference type="InterPro" id="IPR036097">
    <property type="entry name" value="HisK_dim/P_sf"/>
</dbReference>
<feature type="transmembrane region" description="Helical" evidence="9">
    <location>
        <begin position="46"/>
        <end position="66"/>
    </location>
</feature>
<evidence type="ECO:0000256" key="3">
    <source>
        <dbReference type="ARBA" id="ARBA00022553"/>
    </source>
</evidence>
<dbReference type="Pfam" id="PF02518">
    <property type="entry name" value="HATPase_c"/>
    <property type="match status" value="1"/>
</dbReference>
<dbReference type="Pfam" id="PF00512">
    <property type="entry name" value="HisKA"/>
    <property type="match status" value="1"/>
</dbReference>
<evidence type="ECO:0000313" key="11">
    <source>
        <dbReference type="EMBL" id="WOB11184.1"/>
    </source>
</evidence>
<dbReference type="InterPro" id="IPR004358">
    <property type="entry name" value="Sig_transdc_His_kin-like_C"/>
</dbReference>
<keyword evidence="11" id="KW-0614">Plasmid</keyword>
<keyword evidence="12" id="KW-1185">Reference proteome</keyword>
<keyword evidence="6" id="KW-0418">Kinase</keyword>
<dbReference type="InterPro" id="IPR036890">
    <property type="entry name" value="HATPase_C_sf"/>
</dbReference>
<dbReference type="EMBL" id="CP136337">
    <property type="protein sequence ID" value="WOB11184.1"/>
    <property type="molecule type" value="Genomic_DNA"/>
</dbReference>
<evidence type="ECO:0000256" key="6">
    <source>
        <dbReference type="ARBA" id="ARBA00022777"/>
    </source>
</evidence>
<evidence type="ECO:0000256" key="4">
    <source>
        <dbReference type="ARBA" id="ARBA00022679"/>
    </source>
</evidence>
<dbReference type="SUPFAM" id="SSF47384">
    <property type="entry name" value="Homodimeric domain of signal transducing histidine kinase"/>
    <property type="match status" value="1"/>
</dbReference>
<dbReference type="InterPro" id="IPR005467">
    <property type="entry name" value="His_kinase_dom"/>
</dbReference>
<dbReference type="SMART" id="SM00388">
    <property type="entry name" value="HisKA"/>
    <property type="match status" value="1"/>
</dbReference>
<comment type="catalytic activity">
    <reaction evidence="1">
        <text>ATP + protein L-histidine = ADP + protein N-phospho-L-histidine.</text>
        <dbReference type="EC" id="2.7.13.3"/>
    </reaction>
</comment>
<keyword evidence="4" id="KW-0808">Transferase</keyword>
<evidence type="ECO:0000259" key="10">
    <source>
        <dbReference type="PROSITE" id="PS50109"/>
    </source>
</evidence>
<dbReference type="PROSITE" id="PS50109">
    <property type="entry name" value="HIS_KIN"/>
    <property type="match status" value="1"/>
</dbReference>
<keyword evidence="9" id="KW-1133">Transmembrane helix</keyword>
<dbReference type="Proteomes" id="UP001303946">
    <property type="component" value="Plasmid unnamed1"/>
</dbReference>
<sequence length="584" mass="64183">MDSASSIKPLSTDLRLLPSIARQPWRAAVYAVTTITNRKGGRYWTALWIFAAVLIVMFGFLSVWLLQSHQVSEEQQRVEEAAVQISGAIHKALSKSLQDVSAVAWTGKDQVVWRETAGELLRESKSTLRLERRNEIGDLVEAKDSQYFPPLFVMVKRFEAEAEARNACKSAAGPGVPVYSKTYFVPVGSGRGEEVLDVCAAQQLDGKTFGFTVATIGLTQLLESAMEHESTRIFEASLVEGTNTRLARAGATHGRQTLRSERVIAVPGLSMRLRVESARGAPALLQLNFVSGLFIAFGLTFLTTVALLIREARRMQQTDQATRLHQEELARVARLASVGELASLIGHELNQPLTSILAYAKTAQNLGGDTLSADVKQLLDNVADEARRSATVVKSVRDFVSRNSAKREIVDVHDLIDGIRPILEGMAKDYGARLIESDAGEPLIVECTRVMIEQVIVNLVRNGLQAMQNNRPEKLRTIRISAVKADERFIRVTVTDTGPGVSEQLAKRLAEPDFKSFHKILSEGLGLGLSLSRSVIHAHRGSISCRNREDTPHPGAARRIRGATFCFTLPRQFLAHSLEDVSSS</sequence>
<evidence type="ECO:0000256" key="7">
    <source>
        <dbReference type="ARBA" id="ARBA00022840"/>
    </source>
</evidence>
<keyword evidence="3" id="KW-0597">Phosphoprotein</keyword>